<proteinExistence type="inferred from homology"/>
<dbReference type="Pfam" id="PF13561">
    <property type="entry name" value="adh_short_C2"/>
    <property type="match status" value="1"/>
</dbReference>
<dbReference type="EMBL" id="QSKF01000004">
    <property type="protein sequence ID" value="RHE40607.1"/>
    <property type="molecule type" value="Genomic_DNA"/>
</dbReference>
<dbReference type="PANTHER" id="PTHR42760">
    <property type="entry name" value="SHORT-CHAIN DEHYDROGENASES/REDUCTASES FAMILY MEMBER"/>
    <property type="match status" value="1"/>
</dbReference>
<dbReference type="CDD" id="cd05233">
    <property type="entry name" value="SDR_c"/>
    <property type="match status" value="1"/>
</dbReference>
<dbReference type="PRINTS" id="PR00081">
    <property type="entry name" value="GDHRDH"/>
</dbReference>
<sequence>MRVLITGTSSGIGKGIAEKFLKEGHSVTGIDRKEAAVYHENYRHICMDIRAKEQYPDFPPFDIVINNAGVQNEEDIDVNLKGTIGITEKYGIHSGIRAVLMIGSASGHNGSEFPEYVASKGGVLSYTKNVALRIAKYGAVCNSLDFGGVLTELNKPVMEDKALWEEIMEQTPLKRWMTVEESADWAYFMTVTNRFCTGQNILIDGLEAGNAHFVWPETEN</sequence>
<dbReference type="PRINTS" id="PR00080">
    <property type="entry name" value="SDRFAMILY"/>
</dbReference>
<dbReference type="Proteomes" id="UP000283745">
    <property type="component" value="Unassembled WGS sequence"/>
</dbReference>
<gene>
    <name evidence="2" type="ORF">DW740_06910</name>
</gene>
<dbReference type="InterPro" id="IPR002347">
    <property type="entry name" value="SDR_fam"/>
</dbReference>
<dbReference type="InterPro" id="IPR036291">
    <property type="entry name" value="NAD(P)-bd_dom_sf"/>
</dbReference>
<evidence type="ECO:0000256" key="1">
    <source>
        <dbReference type="ARBA" id="ARBA00006484"/>
    </source>
</evidence>
<accession>A0A414ER47</accession>
<comment type="similarity">
    <text evidence="1">Belongs to the short-chain dehydrogenases/reductases (SDR) family.</text>
</comment>
<evidence type="ECO:0000313" key="2">
    <source>
        <dbReference type="EMBL" id="RHE40607.1"/>
    </source>
</evidence>
<organism evidence="2 3">
    <name type="scientific">Blautia obeum</name>
    <dbReference type="NCBI Taxonomy" id="40520"/>
    <lineage>
        <taxon>Bacteria</taxon>
        <taxon>Bacillati</taxon>
        <taxon>Bacillota</taxon>
        <taxon>Clostridia</taxon>
        <taxon>Lachnospirales</taxon>
        <taxon>Lachnospiraceae</taxon>
        <taxon>Blautia</taxon>
    </lineage>
</organism>
<dbReference type="GO" id="GO:0016616">
    <property type="term" value="F:oxidoreductase activity, acting on the CH-OH group of donors, NAD or NADP as acceptor"/>
    <property type="evidence" value="ECO:0007669"/>
    <property type="project" value="TreeGrafter"/>
</dbReference>
<reference evidence="2 3" key="1">
    <citation type="submission" date="2018-08" db="EMBL/GenBank/DDBJ databases">
        <title>A genome reference for cultivated species of the human gut microbiota.</title>
        <authorList>
            <person name="Zou Y."/>
            <person name="Xue W."/>
            <person name="Luo G."/>
        </authorList>
    </citation>
    <scope>NUCLEOTIDE SEQUENCE [LARGE SCALE GENOMIC DNA]</scope>
    <source>
        <strain evidence="2 3">AM28-23</strain>
    </source>
</reference>
<dbReference type="RefSeq" id="WP_015541173.1">
    <property type="nucleotide sequence ID" value="NZ_CABJFK010000004.1"/>
</dbReference>
<evidence type="ECO:0000313" key="3">
    <source>
        <dbReference type="Proteomes" id="UP000283745"/>
    </source>
</evidence>
<dbReference type="Gene3D" id="3.40.50.720">
    <property type="entry name" value="NAD(P)-binding Rossmann-like Domain"/>
    <property type="match status" value="1"/>
</dbReference>
<protein>
    <submittedName>
        <fullName evidence="2">SDR family oxidoreductase</fullName>
    </submittedName>
</protein>
<dbReference type="SUPFAM" id="SSF51735">
    <property type="entry name" value="NAD(P)-binding Rossmann-fold domains"/>
    <property type="match status" value="1"/>
</dbReference>
<dbReference type="AlphaFoldDB" id="A0A414ER47"/>
<comment type="caution">
    <text evidence="2">The sequence shown here is derived from an EMBL/GenBank/DDBJ whole genome shotgun (WGS) entry which is preliminary data.</text>
</comment>
<name>A0A414ER47_9FIRM</name>